<organism evidence="2 3">
    <name type="scientific">Heliocybe sulcata</name>
    <dbReference type="NCBI Taxonomy" id="5364"/>
    <lineage>
        <taxon>Eukaryota</taxon>
        <taxon>Fungi</taxon>
        <taxon>Dikarya</taxon>
        <taxon>Basidiomycota</taxon>
        <taxon>Agaricomycotina</taxon>
        <taxon>Agaricomycetes</taxon>
        <taxon>Gloeophyllales</taxon>
        <taxon>Gloeophyllaceae</taxon>
        <taxon>Heliocybe</taxon>
    </lineage>
</organism>
<accession>A0A5C3N6F5</accession>
<evidence type="ECO:0000313" key="2">
    <source>
        <dbReference type="EMBL" id="TFK53379.1"/>
    </source>
</evidence>
<sequence>MPSPRIFRCSYCKKQLPTQPGVERHITNTAKCRRRWQLEAAKCLTTVFDQYRVSHREDEADEQEADSSSAVMDTATAVDDYDAAAAAPSLNMQNQRSLEDGDNRHRRSKRVRVEDVDDAEDCHWAEEFTEKPIATSLGQSQTEFKELRTAQTEAGLPPWAPFESEDEWGLAQWLIRNAGHSQIEEYLKLPISSYMFFKAIDALPTGPAWTCDIIEAAGNRKDDNGLDLIGNPAFRDVLAYVPERVYADRAGQKRVFDEAWTADWWWETQRKLPAGAVVAPVILASDKTQLSVHSGDKAAWPVYLTIGNIAKRVCRQPSAHATVLIGYIPTSKLECFTEKYRALAGYRLFHDCMCSILKPLIAAGKEGIVMTCADGHLHRVYPILAAYVADYPEQCLVACCKQNRCPKCTVSPDDCGSPVLSVLRDQATTAIVLEKKANDIEDPRFTAQGLHPVWKPFWADLPFTDIFACFTPDILHQLHKGIFKDHLVNWICELGSDQEIDARFKAMTGYPGLRHFTKGITSISQWTGCVDNRVTKAATCLLDFIYYAQYQRHTSETLALMQQALDGLYVVKGIFIQYLVWQHFNIPKFYSLLHYIDTIRALGMADGYNTELPEHLHIEYAKNAYRASNKRDYEIQMARWLQRQDVAARLASYIEWVTGQASFDKAEDGEGNEEEEEDEEDPEGRDMLRTAHLRPQNHVAIGIARKVDRLEQEYGAMEFLPALRAFLAETCATLKIQPKRSDVFDVYKAARIPLPSNYHLPDSTINSTKVHAVPSRRTKNARKSDLPARFDMVLAVEDRTGRKSDPSGIRGASDLHLRLFRSFHTDSKSLSGLRLPAELGGTNEQEPLAYVHCNMFKLVRSTRQSRPNASIIPVSAIVWTCHLAPRFGMAAVMESWATDDRDEFLLNKYIDHSMFEMLRHHAYE</sequence>
<feature type="region of interest" description="Disordered" evidence="1">
    <location>
        <begin position="85"/>
        <end position="112"/>
    </location>
</feature>
<reference evidence="2 3" key="1">
    <citation type="journal article" date="2019" name="Nat. Ecol. Evol.">
        <title>Megaphylogeny resolves global patterns of mushroom evolution.</title>
        <authorList>
            <person name="Varga T."/>
            <person name="Krizsan K."/>
            <person name="Foldi C."/>
            <person name="Dima B."/>
            <person name="Sanchez-Garcia M."/>
            <person name="Sanchez-Ramirez S."/>
            <person name="Szollosi G.J."/>
            <person name="Szarkandi J.G."/>
            <person name="Papp V."/>
            <person name="Albert L."/>
            <person name="Andreopoulos W."/>
            <person name="Angelini C."/>
            <person name="Antonin V."/>
            <person name="Barry K.W."/>
            <person name="Bougher N.L."/>
            <person name="Buchanan P."/>
            <person name="Buyck B."/>
            <person name="Bense V."/>
            <person name="Catcheside P."/>
            <person name="Chovatia M."/>
            <person name="Cooper J."/>
            <person name="Damon W."/>
            <person name="Desjardin D."/>
            <person name="Finy P."/>
            <person name="Geml J."/>
            <person name="Haridas S."/>
            <person name="Hughes K."/>
            <person name="Justo A."/>
            <person name="Karasinski D."/>
            <person name="Kautmanova I."/>
            <person name="Kiss B."/>
            <person name="Kocsube S."/>
            <person name="Kotiranta H."/>
            <person name="LaButti K.M."/>
            <person name="Lechner B.E."/>
            <person name="Liimatainen K."/>
            <person name="Lipzen A."/>
            <person name="Lukacs Z."/>
            <person name="Mihaltcheva S."/>
            <person name="Morgado L.N."/>
            <person name="Niskanen T."/>
            <person name="Noordeloos M.E."/>
            <person name="Ohm R.A."/>
            <person name="Ortiz-Santana B."/>
            <person name="Ovrebo C."/>
            <person name="Racz N."/>
            <person name="Riley R."/>
            <person name="Savchenko A."/>
            <person name="Shiryaev A."/>
            <person name="Soop K."/>
            <person name="Spirin V."/>
            <person name="Szebenyi C."/>
            <person name="Tomsovsky M."/>
            <person name="Tulloss R.E."/>
            <person name="Uehling J."/>
            <person name="Grigoriev I.V."/>
            <person name="Vagvolgyi C."/>
            <person name="Papp T."/>
            <person name="Martin F.M."/>
            <person name="Miettinen O."/>
            <person name="Hibbett D.S."/>
            <person name="Nagy L.G."/>
        </authorList>
    </citation>
    <scope>NUCLEOTIDE SEQUENCE [LARGE SCALE GENOMIC DNA]</scope>
    <source>
        <strain evidence="2 3">OMC1185</strain>
    </source>
</reference>
<protein>
    <recommendedName>
        <fullName evidence="4">C2H2-type domain-containing protein</fullName>
    </recommendedName>
</protein>
<dbReference type="STRING" id="5364.A0A5C3N6F5"/>
<dbReference type="EMBL" id="ML213507">
    <property type="protein sequence ID" value="TFK53379.1"/>
    <property type="molecule type" value="Genomic_DNA"/>
</dbReference>
<feature type="region of interest" description="Disordered" evidence="1">
    <location>
        <begin position="664"/>
        <end position="685"/>
    </location>
</feature>
<dbReference type="Proteomes" id="UP000305948">
    <property type="component" value="Unassembled WGS sequence"/>
</dbReference>
<name>A0A5C3N6F5_9AGAM</name>
<dbReference type="AlphaFoldDB" id="A0A5C3N6F5"/>
<feature type="compositionally biased region" description="Acidic residues" evidence="1">
    <location>
        <begin position="667"/>
        <end position="683"/>
    </location>
</feature>
<evidence type="ECO:0008006" key="4">
    <source>
        <dbReference type="Google" id="ProtNLM"/>
    </source>
</evidence>
<keyword evidence="3" id="KW-1185">Reference proteome</keyword>
<dbReference type="OrthoDB" id="2418900at2759"/>
<proteinExistence type="predicted"/>
<evidence type="ECO:0000313" key="3">
    <source>
        <dbReference type="Proteomes" id="UP000305948"/>
    </source>
</evidence>
<evidence type="ECO:0000256" key="1">
    <source>
        <dbReference type="SAM" id="MobiDB-lite"/>
    </source>
</evidence>
<dbReference type="InterPro" id="IPR041078">
    <property type="entry name" value="Plavaka"/>
</dbReference>
<dbReference type="Pfam" id="PF18759">
    <property type="entry name" value="Plavaka"/>
    <property type="match status" value="1"/>
</dbReference>
<gene>
    <name evidence="2" type="ORF">OE88DRAFT_1711413</name>
</gene>